<comment type="caution">
    <text evidence="1">The sequence shown here is derived from an EMBL/GenBank/DDBJ whole genome shotgun (WGS) entry which is preliminary data.</text>
</comment>
<name>A0A1R3J6N9_9ROSI</name>
<proteinExistence type="predicted"/>
<evidence type="ECO:0000313" key="1">
    <source>
        <dbReference type="EMBL" id="OMO90474.1"/>
    </source>
</evidence>
<organism evidence="1 2">
    <name type="scientific">Corchorus olitorius</name>
    <dbReference type="NCBI Taxonomy" id="93759"/>
    <lineage>
        <taxon>Eukaryota</taxon>
        <taxon>Viridiplantae</taxon>
        <taxon>Streptophyta</taxon>
        <taxon>Embryophyta</taxon>
        <taxon>Tracheophyta</taxon>
        <taxon>Spermatophyta</taxon>
        <taxon>Magnoliopsida</taxon>
        <taxon>eudicotyledons</taxon>
        <taxon>Gunneridae</taxon>
        <taxon>Pentapetalae</taxon>
        <taxon>rosids</taxon>
        <taxon>malvids</taxon>
        <taxon>Malvales</taxon>
        <taxon>Malvaceae</taxon>
        <taxon>Grewioideae</taxon>
        <taxon>Apeibeae</taxon>
        <taxon>Corchorus</taxon>
    </lineage>
</organism>
<dbReference type="Proteomes" id="UP000187203">
    <property type="component" value="Unassembled WGS sequence"/>
</dbReference>
<evidence type="ECO:0000313" key="2">
    <source>
        <dbReference type="Proteomes" id="UP000187203"/>
    </source>
</evidence>
<dbReference type="EMBL" id="AWUE01016549">
    <property type="protein sequence ID" value="OMO90474.1"/>
    <property type="molecule type" value="Genomic_DNA"/>
</dbReference>
<gene>
    <name evidence="1" type="ORF">COLO4_19136</name>
</gene>
<sequence>MGSATIFSIYSLVDGGSVGDGGALDDFLDPDDPEP</sequence>
<protein>
    <submittedName>
        <fullName evidence="1">Uncharacterized protein</fullName>
    </submittedName>
</protein>
<keyword evidence="2" id="KW-1185">Reference proteome</keyword>
<reference evidence="2" key="1">
    <citation type="submission" date="2013-09" db="EMBL/GenBank/DDBJ databases">
        <title>Corchorus olitorius genome sequencing.</title>
        <authorList>
            <person name="Alam M."/>
            <person name="Haque M.S."/>
            <person name="Islam M.S."/>
            <person name="Emdad E.M."/>
            <person name="Islam M.M."/>
            <person name="Ahmed B."/>
            <person name="Halim A."/>
            <person name="Hossen Q.M.M."/>
            <person name="Hossain M.Z."/>
            <person name="Ahmed R."/>
            <person name="Khan M.M."/>
            <person name="Islam R."/>
            <person name="Rashid M.M."/>
            <person name="Khan S.A."/>
            <person name="Rahman M.S."/>
            <person name="Alam M."/>
            <person name="Yahiya A.S."/>
            <person name="Khan M.S."/>
            <person name="Azam M.S."/>
            <person name="Haque T."/>
            <person name="Lashkar M.Z.H."/>
            <person name="Akhand A.I."/>
            <person name="Morshed G."/>
            <person name="Roy S."/>
            <person name="Uddin K.S."/>
            <person name="Rabeya T."/>
            <person name="Hossain A.S."/>
            <person name="Chowdhury A."/>
            <person name="Snigdha A.R."/>
            <person name="Mortoza M.S."/>
            <person name="Matin S.A."/>
            <person name="Hoque S.M.E."/>
            <person name="Islam M.K."/>
            <person name="Roy D.K."/>
            <person name="Haider R."/>
            <person name="Moosa M.M."/>
            <person name="Elias S.M."/>
            <person name="Hasan A.M."/>
            <person name="Jahan S."/>
            <person name="Shafiuddin M."/>
            <person name="Mahmood N."/>
            <person name="Shommy N.S."/>
        </authorList>
    </citation>
    <scope>NUCLEOTIDE SEQUENCE [LARGE SCALE GENOMIC DNA]</scope>
    <source>
        <strain evidence="2">cv. O-4</strain>
    </source>
</reference>
<dbReference type="AlphaFoldDB" id="A0A1R3J6N9"/>
<accession>A0A1R3J6N9</accession>